<evidence type="ECO:0000313" key="16">
    <source>
        <dbReference type="EMBL" id="GAA0626849.1"/>
    </source>
</evidence>
<protein>
    <recommendedName>
        <fullName evidence="5 13">Malto-oligosyltrehalose trehalohydrolase</fullName>
        <shortName evidence="14">MTHase</shortName>
        <ecNumber evidence="4 13">3.2.1.141</ecNumber>
    </recommendedName>
    <alternativeName>
        <fullName evidence="11 14">4-alpha-D-((1-&gt;4)-alpha-D-glucano)trehalose trehalohydrolase</fullName>
    </alternativeName>
    <alternativeName>
        <fullName evidence="10 14">Maltooligosyl trehalose trehalohydrolase</fullName>
    </alternativeName>
</protein>
<evidence type="ECO:0000256" key="4">
    <source>
        <dbReference type="ARBA" id="ARBA00012268"/>
    </source>
</evidence>
<name>A0ABN1H232_9ACTN</name>
<organism evidence="16 17">
    <name type="scientific">Sporichthya brevicatena</name>
    <dbReference type="NCBI Taxonomy" id="171442"/>
    <lineage>
        <taxon>Bacteria</taxon>
        <taxon>Bacillati</taxon>
        <taxon>Actinomycetota</taxon>
        <taxon>Actinomycetes</taxon>
        <taxon>Sporichthyales</taxon>
        <taxon>Sporichthyaceae</taxon>
        <taxon>Sporichthya</taxon>
    </lineage>
</organism>
<dbReference type="Proteomes" id="UP001500957">
    <property type="component" value="Unassembled WGS sequence"/>
</dbReference>
<reference evidence="16 17" key="1">
    <citation type="journal article" date="2019" name="Int. J. Syst. Evol. Microbiol.">
        <title>The Global Catalogue of Microorganisms (GCM) 10K type strain sequencing project: providing services to taxonomists for standard genome sequencing and annotation.</title>
        <authorList>
            <consortium name="The Broad Institute Genomics Platform"/>
            <consortium name="The Broad Institute Genome Sequencing Center for Infectious Disease"/>
            <person name="Wu L."/>
            <person name="Ma J."/>
        </authorList>
    </citation>
    <scope>NUCLEOTIDE SEQUENCE [LARGE SCALE GENOMIC DNA]</scope>
    <source>
        <strain evidence="16 17">JCM 10671</strain>
    </source>
</reference>
<dbReference type="InterPro" id="IPR014756">
    <property type="entry name" value="Ig_E-set"/>
</dbReference>
<evidence type="ECO:0000256" key="8">
    <source>
        <dbReference type="ARBA" id="ARBA00023277"/>
    </source>
</evidence>
<keyword evidence="17" id="KW-1185">Reference proteome</keyword>
<keyword evidence="6" id="KW-0963">Cytoplasm</keyword>
<dbReference type="PANTHER" id="PTHR43651:SF11">
    <property type="entry name" value="MALTO-OLIGOSYLTREHALOSE TREHALOHYDROLASE"/>
    <property type="match status" value="1"/>
</dbReference>
<comment type="caution">
    <text evidence="16">The sequence shown here is derived from an EMBL/GenBank/DDBJ whole genome shotgun (WGS) entry which is preliminary data.</text>
</comment>
<proteinExistence type="inferred from homology"/>
<comment type="subcellular location">
    <subcellularLocation>
        <location evidence="1">Cytoplasm</location>
    </subcellularLocation>
</comment>
<evidence type="ECO:0000256" key="14">
    <source>
        <dbReference type="PIRNR" id="PIRNR006337"/>
    </source>
</evidence>
<dbReference type="InterPro" id="IPR022567">
    <property type="entry name" value="DUF3459"/>
</dbReference>
<dbReference type="PANTHER" id="PTHR43651">
    <property type="entry name" value="1,4-ALPHA-GLUCAN-BRANCHING ENZYME"/>
    <property type="match status" value="1"/>
</dbReference>
<dbReference type="Gene3D" id="2.60.40.10">
    <property type="entry name" value="Immunoglobulins"/>
    <property type="match status" value="1"/>
</dbReference>
<evidence type="ECO:0000256" key="13">
    <source>
        <dbReference type="NCBIfam" id="TIGR02402"/>
    </source>
</evidence>
<keyword evidence="7 14" id="KW-0378">Hydrolase</keyword>
<feature type="domain" description="Glycosyl hydrolase family 13 catalytic" evidence="15">
    <location>
        <begin position="82"/>
        <end position="476"/>
    </location>
</feature>
<evidence type="ECO:0000256" key="9">
    <source>
        <dbReference type="ARBA" id="ARBA00023295"/>
    </source>
</evidence>
<dbReference type="EC" id="3.2.1.141" evidence="4 13"/>
<evidence type="ECO:0000256" key="5">
    <source>
        <dbReference type="ARBA" id="ARBA00015938"/>
    </source>
</evidence>
<evidence type="ECO:0000256" key="6">
    <source>
        <dbReference type="ARBA" id="ARBA00022490"/>
    </source>
</evidence>
<evidence type="ECO:0000256" key="3">
    <source>
        <dbReference type="ARBA" id="ARBA00008061"/>
    </source>
</evidence>
<dbReference type="EMBL" id="BAAAHE010000027">
    <property type="protein sequence ID" value="GAA0626849.1"/>
    <property type="molecule type" value="Genomic_DNA"/>
</dbReference>
<evidence type="ECO:0000313" key="17">
    <source>
        <dbReference type="Proteomes" id="UP001500957"/>
    </source>
</evidence>
<evidence type="ECO:0000256" key="11">
    <source>
        <dbReference type="ARBA" id="ARBA00033284"/>
    </source>
</evidence>
<dbReference type="SMART" id="SM00642">
    <property type="entry name" value="Aamy"/>
    <property type="match status" value="1"/>
</dbReference>
<dbReference type="NCBIfam" id="TIGR02402">
    <property type="entry name" value="trehalose_TreZ"/>
    <property type="match status" value="1"/>
</dbReference>
<evidence type="ECO:0000256" key="2">
    <source>
        <dbReference type="ARBA" id="ARBA00005199"/>
    </source>
</evidence>
<dbReference type="CDD" id="cd02853">
    <property type="entry name" value="E_set_MTHase_like_N"/>
    <property type="match status" value="1"/>
</dbReference>
<evidence type="ECO:0000259" key="15">
    <source>
        <dbReference type="SMART" id="SM00642"/>
    </source>
</evidence>
<evidence type="ECO:0000256" key="10">
    <source>
        <dbReference type="ARBA" id="ARBA00032057"/>
    </source>
</evidence>
<accession>A0ABN1H232</accession>
<dbReference type="SUPFAM" id="SSF81296">
    <property type="entry name" value="E set domains"/>
    <property type="match status" value="1"/>
</dbReference>
<dbReference type="Pfam" id="PF00128">
    <property type="entry name" value="Alpha-amylase"/>
    <property type="match status" value="1"/>
</dbReference>
<gene>
    <name evidence="16" type="primary">treZ</name>
    <name evidence="16" type="ORF">GCM10009547_32950</name>
</gene>
<comment type="catalytic activity">
    <reaction evidence="12 14">
        <text>hydrolysis of (1-&gt;4)-alpha-D-glucosidic linkage in 4-alpha-D-[(1-&gt;4)-alpha-D-glucanosyl]n trehalose to yield trehalose and (1-&gt;4)-alpha-D-glucan.</text>
        <dbReference type="EC" id="3.2.1.141"/>
    </reaction>
</comment>
<evidence type="ECO:0000256" key="1">
    <source>
        <dbReference type="ARBA" id="ARBA00004496"/>
    </source>
</evidence>
<dbReference type="Pfam" id="PF11941">
    <property type="entry name" value="DUF3459"/>
    <property type="match status" value="1"/>
</dbReference>
<dbReference type="PIRSF" id="PIRSF006337">
    <property type="entry name" value="Trehalose_TreZ"/>
    <property type="match status" value="1"/>
</dbReference>
<comment type="pathway">
    <text evidence="2 14">Glycan biosynthesis; trehalose biosynthesis.</text>
</comment>
<dbReference type="InterPro" id="IPR013783">
    <property type="entry name" value="Ig-like_fold"/>
</dbReference>
<dbReference type="CDD" id="cd11325">
    <property type="entry name" value="AmyAc_GTHase"/>
    <property type="match status" value="1"/>
</dbReference>
<dbReference type="InterPro" id="IPR012768">
    <property type="entry name" value="Trehalose_TreZ"/>
</dbReference>
<dbReference type="Gene3D" id="3.20.20.80">
    <property type="entry name" value="Glycosidases"/>
    <property type="match status" value="1"/>
</dbReference>
<comment type="similarity">
    <text evidence="3 14">Belongs to the glycosyl hydrolase 13 family.</text>
</comment>
<dbReference type="InterPro" id="IPR044901">
    <property type="entry name" value="Trehalose_TreZ_E-set_sf"/>
</dbReference>
<dbReference type="InterPro" id="IPR006047">
    <property type="entry name" value="GH13_cat_dom"/>
</dbReference>
<evidence type="ECO:0000256" key="12">
    <source>
        <dbReference type="ARBA" id="ARBA00034013"/>
    </source>
</evidence>
<evidence type="ECO:0000256" key="7">
    <source>
        <dbReference type="ARBA" id="ARBA00022801"/>
    </source>
</evidence>
<dbReference type="Gene3D" id="1.10.10.760">
    <property type="entry name" value="E-set domains of sugar-utilizing enzymes"/>
    <property type="match status" value="1"/>
</dbReference>
<keyword evidence="9 14" id="KW-0326">Glycosidase</keyword>
<dbReference type="RefSeq" id="WP_344606702.1">
    <property type="nucleotide sequence ID" value="NZ_BAAAHE010000027.1"/>
</dbReference>
<sequence length="583" mass="63823">MVRGREGFGVWAPGAETVELELNGARHAMRRGEDGWWSAPDVPVEHGADYGYVVDGAGPFPDPRSRWQPDGVHGPSRVVDHDRFAWTDASWPGRGLPGSVTYELHVGTFTPGRTFDSAIERLDHLVELGIDLVELLPVAAFPGRHGWGYDGVALYAVHDAYGGPEGLKRFVDACHARGLGVMLDVVYNHLGPSGNYLSSFGPYFTDKHHTPWGAAVNLDDAGSDEVRRFIIDSALAWLRDYHVDGLRLDAVHALADDRATHLLTELQLAVDELAAETGKPLFLVAESDRNDPRTVTPIEAGGIGLAGQWADDIHHALHSLLSGERQGYYVDFGSYECLAKTLTEAFFHAGTYSTFRGRTHGAPVDRSRIPGHAFVTYLQNHDQVGNRATGNRLSASVSPGRMAIGAALVLCSAFSPMVFMGEEWSASTPWQYFTDHQEAELADAVREGRRNEFASHGWDRDDIPDPQDTATVEASTLDWAELDKEPHATMLRWYRDLIALRRAQPDLTDPRLDAVRVEFDAAAQWVVMHRGRIRVVANLADTPQTVPLDAPAGEVLLAWSEAEPQGAAVALGAESAALVTVRE</sequence>
<dbReference type="InterPro" id="IPR017853">
    <property type="entry name" value="GH"/>
</dbReference>
<keyword evidence="8" id="KW-0119">Carbohydrate metabolism</keyword>
<dbReference type="SUPFAM" id="SSF51445">
    <property type="entry name" value="(Trans)glycosidases"/>
    <property type="match status" value="1"/>
</dbReference>